<reference evidence="2 3" key="1">
    <citation type="journal article" date="2012" name="J. Bacteriol.">
        <title>Genome sequence of Thalassospira xiamenensis type strain M-5.</title>
        <authorList>
            <person name="Lai Q."/>
            <person name="Shao Z."/>
        </authorList>
    </citation>
    <scope>NUCLEOTIDE SEQUENCE [LARGE SCALE GENOMIC DNA]</scope>
    <source>
        <strain evidence="2 3">M-5</strain>
    </source>
</reference>
<feature type="coiled-coil region" evidence="1">
    <location>
        <begin position="184"/>
        <end position="235"/>
    </location>
</feature>
<dbReference type="AlphaFoldDB" id="A0AB72UKY5"/>
<gene>
    <name evidence="2" type="ORF">TH3_21103</name>
</gene>
<sequence>MKVSAKLLVMIPAIVIGGCGNFNSIHRDLDISNGRGAIVDVKQRAIIVDTTTTPNGTVKDRSVCAEPSPDALSAYAAEIAANLSKQGVGELGLALATQESASFIGLRTQTIQLLRDGMYRLCEARLNGVSEGNYAHLMRRYQRNMVALMAIEQLSGVVKAPVVTISAESQASAAQSINSLRKAANEVASLIADKEKRFNELKAKTTPSDAEKAELVKLEADIKELKVDKTSIDDAIRNARGLAAGGSLTANVVIPPSAVQERVSAEIAAKIEALSSKILEQNDTPFMCFEYLMNYELEGGKSITFQDGKIIASGNLTTQDALAIRCLDIVVAQPITLAESIDLLKKLKEAEISLADLASLADGPINSLIATTKTQATNPSLSSVKK</sequence>
<geneLocation type="plasmid" evidence="3"/>
<dbReference type="Proteomes" id="UP000007127">
    <property type="component" value="Plasmid"/>
</dbReference>
<dbReference type="KEGG" id="txi:TH3_21103"/>
<dbReference type="RefSeq" id="WP_007091716.1">
    <property type="nucleotide sequence ID" value="NZ_CP004389.1"/>
</dbReference>
<evidence type="ECO:0000313" key="3">
    <source>
        <dbReference type="Proteomes" id="UP000007127"/>
    </source>
</evidence>
<proteinExistence type="predicted"/>
<accession>A0AB72UKY5</accession>
<dbReference type="GeneID" id="31929863"/>
<organism evidence="2 3">
    <name type="scientific">Thalassospira xiamenensis M-5 = DSM 17429</name>
    <dbReference type="NCBI Taxonomy" id="1123366"/>
    <lineage>
        <taxon>Bacteria</taxon>
        <taxon>Pseudomonadati</taxon>
        <taxon>Pseudomonadota</taxon>
        <taxon>Alphaproteobacteria</taxon>
        <taxon>Rhodospirillales</taxon>
        <taxon>Thalassospiraceae</taxon>
        <taxon>Thalassospira</taxon>
    </lineage>
</organism>
<evidence type="ECO:0008006" key="4">
    <source>
        <dbReference type="Google" id="ProtNLM"/>
    </source>
</evidence>
<keyword evidence="2" id="KW-0614">Plasmid</keyword>
<name>A0AB72UKY5_9PROT</name>
<protein>
    <recommendedName>
        <fullName evidence="4">Lipoprotein</fullName>
    </recommendedName>
</protein>
<dbReference type="EMBL" id="CP004389">
    <property type="protein sequence ID" value="AJD54293.1"/>
    <property type="molecule type" value="Genomic_DNA"/>
</dbReference>
<evidence type="ECO:0000256" key="1">
    <source>
        <dbReference type="SAM" id="Coils"/>
    </source>
</evidence>
<evidence type="ECO:0000313" key="2">
    <source>
        <dbReference type="EMBL" id="AJD54293.1"/>
    </source>
</evidence>
<keyword evidence="1" id="KW-0175">Coiled coil</keyword>
<dbReference type="PROSITE" id="PS51257">
    <property type="entry name" value="PROKAR_LIPOPROTEIN"/>
    <property type="match status" value="1"/>
</dbReference>